<sequence length="81" mass="8365">MHGHAPRRAGQRPSVPVPGSARHVAGRPAAVTAHRPGSGQPPAAAHGAALPGRAAGGRLRARRGRSAVEPRHAWLDRKSVL</sequence>
<comment type="caution">
    <text evidence="2">The sequence shown here is derived from an EMBL/GenBank/DDBJ whole genome shotgun (WGS) entry which is preliminary data.</text>
</comment>
<organism evidence="2 3">
    <name type="scientific">Rhizopus oryzae</name>
    <name type="common">Mucormycosis agent</name>
    <name type="synonym">Rhizopus arrhizus var. delemar</name>
    <dbReference type="NCBI Taxonomy" id="64495"/>
    <lineage>
        <taxon>Eukaryota</taxon>
        <taxon>Fungi</taxon>
        <taxon>Fungi incertae sedis</taxon>
        <taxon>Mucoromycota</taxon>
        <taxon>Mucoromycotina</taxon>
        <taxon>Mucoromycetes</taxon>
        <taxon>Mucorales</taxon>
        <taxon>Mucorineae</taxon>
        <taxon>Rhizopodaceae</taxon>
        <taxon>Rhizopus</taxon>
    </lineage>
</organism>
<protein>
    <submittedName>
        <fullName evidence="2">Uncharacterized protein</fullName>
    </submittedName>
</protein>
<proteinExistence type="predicted"/>
<feature type="compositionally biased region" description="Low complexity" evidence="1">
    <location>
        <begin position="36"/>
        <end position="58"/>
    </location>
</feature>
<dbReference type="AlphaFoldDB" id="A0A9P7BY85"/>
<dbReference type="EMBL" id="JAANIT010016369">
    <property type="protein sequence ID" value="KAG1520331.1"/>
    <property type="molecule type" value="Genomic_DNA"/>
</dbReference>
<evidence type="ECO:0000256" key="1">
    <source>
        <dbReference type="SAM" id="MobiDB-lite"/>
    </source>
</evidence>
<evidence type="ECO:0000313" key="2">
    <source>
        <dbReference type="EMBL" id="KAG1520331.1"/>
    </source>
</evidence>
<name>A0A9P7BY85_RHIOR</name>
<evidence type="ECO:0000313" key="3">
    <source>
        <dbReference type="Proteomes" id="UP000717996"/>
    </source>
</evidence>
<accession>A0A9P7BY85</accession>
<reference evidence="2" key="1">
    <citation type="journal article" date="2020" name="Microb. Genom.">
        <title>Genetic diversity of clinical and environmental Mucorales isolates obtained from an investigation of mucormycosis cases among solid organ transplant recipients.</title>
        <authorList>
            <person name="Nguyen M.H."/>
            <person name="Kaul D."/>
            <person name="Muto C."/>
            <person name="Cheng S.J."/>
            <person name="Richter R.A."/>
            <person name="Bruno V.M."/>
            <person name="Liu G."/>
            <person name="Beyhan S."/>
            <person name="Sundermann A.J."/>
            <person name="Mounaud S."/>
            <person name="Pasculle A.W."/>
            <person name="Nierman W.C."/>
            <person name="Driscoll E."/>
            <person name="Cumbie R."/>
            <person name="Clancy C.J."/>
            <person name="Dupont C.L."/>
        </authorList>
    </citation>
    <scope>NUCLEOTIDE SEQUENCE</scope>
    <source>
        <strain evidence="2">GL16</strain>
    </source>
</reference>
<feature type="region of interest" description="Disordered" evidence="1">
    <location>
        <begin position="1"/>
        <end position="81"/>
    </location>
</feature>
<feature type="compositionally biased region" description="Basic residues" evidence="1">
    <location>
        <begin position="1"/>
        <end position="10"/>
    </location>
</feature>
<dbReference type="Proteomes" id="UP000717996">
    <property type="component" value="Unassembled WGS sequence"/>
</dbReference>
<feature type="compositionally biased region" description="Basic and acidic residues" evidence="1">
    <location>
        <begin position="66"/>
        <end position="81"/>
    </location>
</feature>
<gene>
    <name evidence="2" type="ORF">G6F51_014741</name>
</gene>